<feature type="chain" id="PRO_5045691215" evidence="1">
    <location>
        <begin position="33"/>
        <end position="189"/>
    </location>
</feature>
<comment type="caution">
    <text evidence="2">The sequence shown here is derived from an EMBL/GenBank/DDBJ whole genome shotgun (WGS) entry which is preliminary data.</text>
</comment>
<name>A0ABV7H2R0_9BURK</name>
<protein>
    <submittedName>
        <fullName evidence="2">Uncharacterized protein</fullName>
    </submittedName>
</protein>
<evidence type="ECO:0000313" key="2">
    <source>
        <dbReference type="EMBL" id="MFC3146873.1"/>
    </source>
</evidence>
<keyword evidence="3" id="KW-1185">Reference proteome</keyword>
<organism evidence="2 3">
    <name type="scientific">Piscinibacterium candidicorallinum</name>
    <dbReference type="NCBI Taxonomy" id="1793872"/>
    <lineage>
        <taxon>Bacteria</taxon>
        <taxon>Pseudomonadati</taxon>
        <taxon>Pseudomonadota</taxon>
        <taxon>Betaproteobacteria</taxon>
        <taxon>Burkholderiales</taxon>
        <taxon>Piscinibacterium</taxon>
    </lineage>
</organism>
<proteinExistence type="predicted"/>
<dbReference type="RefSeq" id="WP_377301430.1">
    <property type="nucleotide sequence ID" value="NZ_CP180191.1"/>
</dbReference>
<evidence type="ECO:0000256" key="1">
    <source>
        <dbReference type="SAM" id="SignalP"/>
    </source>
</evidence>
<sequence length="189" mass="20147">MQKTTTQWITRLGSKLLAACLLSAAAVGSAAAQSYAYVNVVGGTTNGCAMVASDAGGVDVGLNSVRPMLASTPGRTFTPPKQMERPTTEQYGLQNLYSQLDETNLKAVRSSKLIKEIAAIYIAQQQKNPELIIDVLTVPARGKDGLRKSLRVSAELAEQLRAAGVKNVRLDFSADFPAPKQTRPAPKST</sequence>
<feature type="signal peptide" evidence="1">
    <location>
        <begin position="1"/>
        <end position="32"/>
    </location>
</feature>
<gene>
    <name evidence="2" type="ORF">ACFOEN_04360</name>
</gene>
<dbReference type="Proteomes" id="UP001595556">
    <property type="component" value="Unassembled WGS sequence"/>
</dbReference>
<keyword evidence="1" id="KW-0732">Signal</keyword>
<evidence type="ECO:0000313" key="3">
    <source>
        <dbReference type="Proteomes" id="UP001595556"/>
    </source>
</evidence>
<reference evidence="3" key="1">
    <citation type="journal article" date="2019" name="Int. J. Syst. Evol. Microbiol.">
        <title>The Global Catalogue of Microorganisms (GCM) 10K type strain sequencing project: providing services to taxonomists for standard genome sequencing and annotation.</title>
        <authorList>
            <consortium name="The Broad Institute Genomics Platform"/>
            <consortium name="The Broad Institute Genome Sequencing Center for Infectious Disease"/>
            <person name="Wu L."/>
            <person name="Ma J."/>
        </authorList>
    </citation>
    <scope>NUCLEOTIDE SEQUENCE [LARGE SCALE GENOMIC DNA]</scope>
    <source>
        <strain evidence="3">KCTC 52168</strain>
    </source>
</reference>
<accession>A0ABV7H2R0</accession>
<dbReference type="EMBL" id="JBHRTI010000003">
    <property type="protein sequence ID" value="MFC3146873.1"/>
    <property type="molecule type" value="Genomic_DNA"/>
</dbReference>